<comment type="subcellular location">
    <subcellularLocation>
        <location evidence="1 8">Membrane</location>
        <topology evidence="1 8">Multi-pass membrane protein</topology>
    </subcellularLocation>
</comment>
<comment type="caution">
    <text evidence="10">The sequence shown here is derived from an EMBL/GenBank/DDBJ whole genome shotgun (WGS) entry which is preliminary data.</text>
</comment>
<protein>
    <recommendedName>
        <fullName evidence="8">MLO-like protein</fullName>
    </recommendedName>
</protein>
<feature type="transmembrane region" description="Helical" evidence="9">
    <location>
        <begin position="354"/>
        <end position="377"/>
    </location>
</feature>
<evidence type="ECO:0000256" key="8">
    <source>
        <dbReference type="RuleBase" id="RU280816"/>
    </source>
</evidence>
<dbReference type="GO" id="GO:0005516">
    <property type="term" value="F:calmodulin binding"/>
    <property type="evidence" value="ECO:0007669"/>
    <property type="project" value="UniProtKB-KW"/>
</dbReference>
<evidence type="ECO:0000256" key="7">
    <source>
        <dbReference type="ARBA" id="ARBA00023265"/>
    </source>
</evidence>
<keyword evidence="8" id="KW-0112">Calmodulin-binding</keyword>
<keyword evidence="6 8" id="KW-0472">Membrane</keyword>
<feature type="transmembrane region" description="Helical" evidence="9">
    <location>
        <begin position="293"/>
        <end position="311"/>
    </location>
</feature>
<keyword evidence="4 8" id="KW-0611">Plant defense</keyword>
<feature type="transmembrane region" description="Helical" evidence="9">
    <location>
        <begin position="421"/>
        <end position="445"/>
    </location>
</feature>
<gene>
    <name evidence="8" type="primary">MLO</name>
    <name evidence="10" type="ORF">J1N35_011508</name>
</gene>
<keyword evidence="7 8" id="KW-0568">Pathogenesis-related protein</keyword>
<evidence type="ECO:0000256" key="2">
    <source>
        <dbReference type="ARBA" id="ARBA00006574"/>
    </source>
</evidence>
<accession>A0A9D3W4N2</accession>
<comment type="similarity">
    <text evidence="2 8">Belongs to the MLO family.</text>
</comment>
<dbReference type="PANTHER" id="PTHR31942:SF69">
    <property type="entry name" value="MLO-LIKE PROTEIN"/>
    <property type="match status" value="1"/>
</dbReference>
<dbReference type="InterPro" id="IPR004326">
    <property type="entry name" value="Mlo"/>
</dbReference>
<feature type="transmembrane region" description="Helical" evidence="9">
    <location>
        <begin position="383"/>
        <end position="401"/>
    </location>
</feature>
<feature type="transmembrane region" description="Helical" evidence="9">
    <location>
        <begin position="61"/>
        <end position="83"/>
    </location>
</feature>
<keyword evidence="5 8" id="KW-1133">Transmembrane helix</keyword>
<evidence type="ECO:0000256" key="4">
    <source>
        <dbReference type="ARBA" id="ARBA00022821"/>
    </source>
</evidence>
<keyword evidence="3 8" id="KW-0812">Transmembrane</keyword>
<dbReference type="AlphaFoldDB" id="A0A9D3W4N2"/>
<dbReference type="EMBL" id="JAIQCV010000004">
    <property type="protein sequence ID" value="KAH1107740.1"/>
    <property type="molecule type" value="Genomic_DNA"/>
</dbReference>
<keyword evidence="11" id="KW-1185">Reference proteome</keyword>
<reference evidence="10 11" key="1">
    <citation type="journal article" date="2021" name="Plant Biotechnol. J.">
        <title>Multi-omics assisted identification of the key and species-specific regulatory components of drought-tolerant mechanisms in Gossypium stocksii.</title>
        <authorList>
            <person name="Yu D."/>
            <person name="Ke L."/>
            <person name="Zhang D."/>
            <person name="Wu Y."/>
            <person name="Sun Y."/>
            <person name="Mei J."/>
            <person name="Sun J."/>
            <person name="Sun Y."/>
        </authorList>
    </citation>
    <scope>NUCLEOTIDE SEQUENCE [LARGE SCALE GENOMIC DNA]</scope>
    <source>
        <strain evidence="11">cv. E1</strain>
        <tissue evidence="10">Leaf</tissue>
    </source>
</reference>
<organism evidence="10 11">
    <name type="scientific">Gossypium stocksii</name>
    <dbReference type="NCBI Taxonomy" id="47602"/>
    <lineage>
        <taxon>Eukaryota</taxon>
        <taxon>Viridiplantae</taxon>
        <taxon>Streptophyta</taxon>
        <taxon>Embryophyta</taxon>
        <taxon>Tracheophyta</taxon>
        <taxon>Spermatophyta</taxon>
        <taxon>Magnoliopsida</taxon>
        <taxon>eudicotyledons</taxon>
        <taxon>Gunneridae</taxon>
        <taxon>Pentapetalae</taxon>
        <taxon>rosids</taxon>
        <taxon>malvids</taxon>
        <taxon>Malvales</taxon>
        <taxon>Malvaceae</taxon>
        <taxon>Malvoideae</taxon>
        <taxon>Gossypium</taxon>
    </lineage>
</organism>
<evidence type="ECO:0000313" key="10">
    <source>
        <dbReference type="EMBL" id="KAH1107740.1"/>
    </source>
</evidence>
<dbReference type="OrthoDB" id="1388414at2759"/>
<evidence type="ECO:0000313" key="11">
    <source>
        <dbReference type="Proteomes" id="UP000828251"/>
    </source>
</evidence>
<evidence type="ECO:0000256" key="6">
    <source>
        <dbReference type="ARBA" id="ARBA00023136"/>
    </source>
</evidence>
<feature type="transmembrane region" description="Helical" evidence="9">
    <location>
        <begin position="265"/>
        <end position="287"/>
    </location>
</feature>
<dbReference type="PANTHER" id="PTHR31942">
    <property type="entry name" value="MLO-LIKE PROTEIN 1"/>
    <property type="match status" value="1"/>
</dbReference>
<dbReference type="GO" id="GO:0016020">
    <property type="term" value="C:membrane"/>
    <property type="evidence" value="ECO:0007669"/>
    <property type="project" value="UniProtKB-SubCell"/>
</dbReference>
<dbReference type="GO" id="GO:0006952">
    <property type="term" value="P:defense response"/>
    <property type="evidence" value="ECO:0007669"/>
    <property type="project" value="UniProtKB-KW"/>
</dbReference>
<feature type="transmembrane region" description="Helical" evidence="9">
    <location>
        <begin position="12"/>
        <end position="31"/>
    </location>
</feature>
<evidence type="ECO:0000256" key="1">
    <source>
        <dbReference type="ARBA" id="ARBA00004141"/>
    </source>
</evidence>
<comment type="function">
    <text evidence="8">May be involved in modulation of pathogen defense and leaf cell death.</text>
</comment>
<dbReference type="Pfam" id="PF03094">
    <property type="entry name" value="Mlo"/>
    <property type="match status" value="2"/>
</dbReference>
<proteinExistence type="inferred from homology"/>
<evidence type="ECO:0000256" key="9">
    <source>
        <dbReference type="SAM" id="Phobius"/>
    </source>
</evidence>
<dbReference type="Proteomes" id="UP000828251">
    <property type="component" value="Unassembled WGS sequence"/>
</dbReference>
<feature type="transmembrane region" description="Helical" evidence="9">
    <location>
        <begin position="146"/>
        <end position="167"/>
    </location>
</feature>
<name>A0A9D3W4N2_9ROSI</name>
<evidence type="ECO:0000256" key="3">
    <source>
        <dbReference type="ARBA" id="ARBA00022692"/>
    </source>
</evidence>
<evidence type="ECO:0000256" key="5">
    <source>
        <dbReference type="ARBA" id="ARBA00022989"/>
    </source>
</evidence>
<comment type="domain">
    <text evidence="8">The C-terminus contains a calmodulin-binding domain, which binds calmodulin in a calcium-dependent fashion.</text>
</comment>
<sequence length="467" mass="53821">METVESISLYYKPTWVVAAVCFVIILISLFAERGLNYLGKCLTHSNQDALYEALQKLKAELMLLGFISLLLNVFQGLISQICIPSHFESNMLPCKKHTEIKGHENYSPPAIKNERHLLSEKSGSFSDHCSLQGKVPLLSTESFHELHILIFVVAVVHVVSCAVILVLGGARIRQWKPWEDSISKVAAGPANHRHHLDNVLKKLAWGYWRRAAVISWIISFFKQFYSSVTMSEYIALREGFIMTNCLSHQEFDFHKDMVKSLERDFRHVVGISWYQWLFVVVFLALNVEGWHTYFWLSFLPIVLLLLVGAKLEHIIVRLAQDVDVMKKHPGQESAWVRPSDEYFWFNRPRLLLDFIHFILFQNAFEIAFFFWILVYHFQQQHKHILFTPVCSVNALTCLNFISSQWTYGFHSCMMEKKGYIITRLIIGVIVQVLCSYITLPLYALVTKMGTASMTEPVSVPMQSPGII</sequence>